<dbReference type="Gene3D" id="1.50.10.10">
    <property type="match status" value="1"/>
</dbReference>
<keyword evidence="3" id="KW-0862">Zinc</keyword>
<proteinExistence type="inferred from homology"/>
<dbReference type="InterPro" id="IPR020464">
    <property type="entry name" value="LanC-like_prot_euk"/>
</dbReference>
<dbReference type="InterPro" id="IPR012341">
    <property type="entry name" value="6hp_glycosidase-like_sf"/>
</dbReference>
<gene>
    <name evidence="4" type="ORF">FWK35_00003349</name>
</gene>
<dbReference type="SMART" id="SM01260">
    <property type="entry name" value="LANC_like"/>
    <property type="match status" value="1"/>
</dbReference>
<comment type="caution">
    <text evidence="4">The sequence shown here is derived from an EMBL/GenBank/DDBJ whole genome shotgun (WGS) entry which is preliminary data.</text>
</comment>
<name>A0A6G0Z7Z0_APHCR</name>
<organism evidence="4 5">
    <name type="scientific">Aphis craccivora</name>
    <name type="common">Cowpea aphid</name>
    <dbReference type="NCBI Taxonomy" id="307492"/>
    <lineage>
        <taxon>Eukaryota</taxon>
        <taxon>Metazoa</taxon>
        <taxon>Ecdysozoa</taxon>
        <taxon>Arthropoda</taxon>
        <taxon>Hexapoda</taxon>
        <taxon>Insecta</taxon>
        <taxon>Pterygota</taxon>
        <taxon>Neoptera</taxon>
        <taxon>Paraneoptera</taxon>
        <taxon>Hemiptera</taxon>
        <taxon>Sternorrhyncha</taxon>
        <taxon>Aphidomorpha</taxon>
        <taxon>Aphidoidea</taxon>
        <taxon>Aphididae</taxon>
        <taxon>Aphidini</taxon>
        <taxon>Aphis</taxon>
        <taxon>Aphis</taxon>
    </lineage>
</organism>
<dbReference type="EMBL" id="VUJU01001136">
    <property type="protein sequence ID" value="KAF0766668.1"/>
    <property type="molecule type" value="Genomic_DNA"/>
</dbReference>
<dbReference type="PRINTS" id="PR01950">
    <property type="entry name" value="LANCSUPER"/>
</dbReference>
<feature type="binding site" evidence="3">
    <location>
        <position position="326"/>
    </location>
    <ligand>
        <name>Zn(2+)</name>
        <dbReference type="ChEBI" id="CHEBI:29105"/>
    </ligand>
</feature>
<feature type="binding site" evidence="3">
    <location>
        <position position="280"/>
    </location>
    <ligand>
        <name>Zn(2+)</name>
        <dbReference type="ChEBI" id="CHEBI:29105"/>
    </ligand>
</feature>
<dbReference type="PANTHER" id="PTHR12736">
    <property type="entry name" value="LANC-LIKE PROTEIN"/>
    <property type="match status" value="1"/>
</dbReference>
<dbReference type="Pfam" id="PF05147">
    <property type="entry name" value="LANC_like"/>
    <property type="match status" value="1"/>
</dbReference>
<feature type="binding site" evidence="3">
    <location>
        <position position="327"/>
    </location>
    <ligand>
        <name>Zn(2+)</name>
        <dbReference type="ChEBI" id="CHEBI:29105"/>
    </ligand>
</feature>
<evidence type="ECO:0000313" key="4">
    <source>
        <dbReference type="EMBL" id="KAF0766668.1"/>
    </source>
</evidence>
<accession>A0A6G0Z7Z0</accession>
<dbReference type="AlphaFoldDB" id="A0A6G0Z7Z0"/>
<dbReference type="CDD" id="cd04794">
    <property type="entry name" value="euk_LANCL"/>
    <property type="match status" value="1"/>
</dbReference>
<evidence type="ECO:0000256" key="2">
    <source>
        <dbReference type="ARBA" id="ARBA00069999"/>
    </source>
</evidence>
<comment type="similarity">
    <text evidence="1">Belongs to the LanC-like protein family.</text>
</comment>
<dbReference type="InterPro" id="IPR007822">
    <property type="entry name" value="LANC-like"/>
</dbReference>
<dbReference type="GO" id="GO:0005975">
    <property type="term" value="P:carbohydrate metabolic process"/>
    <property type="evidence" value="ECO:0007669"/>
    <property type="project" value="InterPro"/>
</dbReference>
<protein>
    <recommendedName>
        <fullName evidence="2">LanC-like protein 3 homolog</fullName>
    </recommendedName>
</protein>
<dbReference type="PANTHER" id="PTHR12736:SF7">
    <property type="entry name" value="LANC-LIKE PROTEIN 3"/>
    <property type="match status" value="1"/>
</dbReference>
<evidence type="ECO:0000256" key="3">
    <source>
        <dbReference type="PIRSR" id="PIRSR607822-1"/>
    </source>
</evidence>
<dbReference type="FunFam" id="1.50.10.10:FF:000012">
    <property type="entry name" value="LanC-like protein 3"/>
    <property type="match status" value="1"/>
</dbReference>
<keyword evidence="3" id="KW-0479">Metal-binding</keyword>
<reference evidence="4 5" key="1">
    <citation type="submission" date="2019-08" db="EMBL/GenBank/DDBJ databases">
        <title>Whole genome of Aphis craccivora.</title>
        <authorList>
            <person name="Voronova N.V."/>
            <person name="Shulinski R.S."/>
            <person name="Bandarenka Y.V."/>
            <person name="Zhorov D.G."/>
            <person name="Warner D."/>
        </authorList>
    </citation>
    <scope>NUCLEOTIDE SEQUENCE [LARGE SCALE GENOMIC DNA]</scope>
    <source>
        <strain evidence="4">180601</strain>
        <tissue evidence="4">Whole Body</tissue>
    </source>
</reference>
<dbReference type="GO" id="GO:0046872">
    <property type="term" value="F:metal ion binding"/>
    <property type="evidence" value="ECO:0007669"/>
    <property type="project" value="UniProtKB-KW"/>
</dbReference>
<dbReference type="SUPFAM" id="SSF158745">
    <property type="entry name" value="LanC-like"/>
    <property type="match status" value="1"/>
</dbReference>
<dbReference type="GO" id="GO:0031179">
    <property type="term" value="P:peptide modification"/>
    <property type="evidence" value="ECO:0007669"/>
    <property type="project" value="InterPro"/>
</dbReference>
<evidence type="ECO:0000313" key="5">
    <source>
        <dbReference type="Proteomes" id="UP000478052"/>
    </source>
</evidence>
<keyword evidence="5" id="KW-1185">Reference proteome</keyword>
<sequence length="405" mass="45600">MAKRYFNNIYSKSHESDLGVNDKFWKDKVNSLMQLVDQNASSSSKNTLYTGTTGIAYMFYHLAISKEFKNNSSTYLNKAVKVLKIKESSFNQKKSNQFICGDAGVNAVNAAIFNQIGDTKMAEMYLKHFEKGVIICKPIDSLKSGEDELFVGRAGYLYGVLWLEKVFGKKIIPDQDVIDICSTIIESGRQYSKINKSMFPLMYSYHSKEYLGAAHGLCTILQVLISFPCFIKNEQKAMQDIKKCIDILISLQTSTGNFPTKIQELGSKQRPEYDELVHWCHGAPGVVYLLAKAYLVFKEPSYLECCLKCGDLVWTKGLLKKGPGLCHGIAGNGYVFLLLYRLTGDTKHLNRAEQFGKFIFTDECIQGSRRPDNAYSLYEGLAGTVCYLSDLTQPDKASFPFLDVF</sequence>
<dbReference type="OrthoDB" id="10257263at2759"/>
<dbReference type="Proteomes" id="UP000478052">
    <property type="component" value="Unassembled WGS sequence"/>
</dbReference>
<dbReference type="PRINTS" id="PR01951">
    <property type="entry name" value="LANCEUKARYTE"/>
</dbReference>
<evidence type="ECO:0000256" key="1">
    <source>
        <dbReference type="ARBA" id="ARBA00007179"/>
    </source>
</evidence>
<dbReference type="GO" id="GO:0005886">
    <property type="term" value="C:plasma membrane"/>
    <property type="evidence" value="ECO:0007669"/>
    <property type="project" value="TreeGrafter"/>
</dbReference>